<evidence type="ECO:0000313" key="2">
    <source>
        <dbReference type="EMBL" id="OGG88981.1"/>
    </source>
</evidence>
<evidence type="ECO:0008006" key="4">
    <source>
        <dbReference type="Google" id="ProtNLM"/>
    </source>
</evidence>
<sequence length="263" mass="28511">MNFKSKYIVVALIAGVILVVGLFMGWFSGDKDTDTIGEAGLRGVAGDPVDVTLDFYELWLSAKKSTSTNPFAEGLTRSMTLSQTMSNKLSELEGKLGEEDLDPVLCQLSTPDGLRVRPIFKQEEAVQLLVLATKETKELSSTQASVTLSAHDGLWEITDITCSSGESAPIQGEFSFDREGYLLTNIPAPLDPNSWYFVFEESGTPGHTVALILNNASTCIATDATESVCSTDKFTQAMKAHVQGGMTEAGVDVKRIEFQEYSN</sequence>
<dbReference type="Proteomes" id="UP000179230">
    <property type="component" value="Unassembled WGS sequence"/>
</dbReference>
<keyword evidence="1" id="KW-1133">Transmembrane helix</keyword>
<name>A0A1F6FSZ6_9BACT</name>
<proteinExistence type="predicted"/>
<evidence type="ECO:0000313" key="3">
    <source>
        <dbReference type="Proteomes" id="UP000179230"/>
    </source>
</evidence>
<dbReference type="EMBL" id="MFMT01000009">
    <property type="protein sequence ID" value="OGG88981.1"/>
    <property type="molecule type" value="Genomic_DNA"/>
</dbReference>
<feature type="transmembrane region" description="Helical" evidence="1">
    <location>
        <begin position="7"/>
        <end position="27"/>
    </location>
</feature>
<comment type="caution">
    <text evidence="2">The sequence shown here is derived from an EMBL/GenBank/DDBJ whole genome shotgun (WGS) entry which is preliminary data.</text>
</comment>
<evidence type="ECO:0000256" key="1">
    <source>
        <dbReference type="SAM" id="Phobius"/>
    </source>
</evidence>
<protein>
    <recommendedName>
        <fullName evidence="4">DUF3828 domain-containing protein</fullName>
    </recommendedName>
</protein>
<keyword evidence="1" id="KW-0472">Membrane</keyword>
<keyword evidence="1" id="KW-0812">Transmembrane</keyword>
<accession>A0A1F6FSZ6</accession>
<dbReference type="AlphaFoldDB" id="A0A1F6FSZ6"/>
<organism evidence="2 3">
    <name type="scientific">Candidatus Kaiserbacteria bacterium RIFOXYD1_FULL_42_15</name>
    <dbReference type="NCBI Taxonomy" id="1798532"/>
    <lineage>
        <taxon>Bacteria</taxon>
        <taxon>Candidatus Kaiseribacteriota</taxon>
    </lineage>
</organism>
<reference evidence="2 3" key="1">
    <citation type="journal article" date="2016" name="Nat. Commun.">
        <title>Thousands of microbial genomes shed light on interconnected biogeochemical processes in an aquifer system.</title>
        <authorList>
            <person name="Anantharaman K."/>
            <person name="Brown C.T."/>
            <person name="Hug L.A."/>
            <person name="Sharon I."/>
            <person name="Castelle C.J."/>
            <person name="Probst A.J."/>
            <person name="Thomas B.C."/>
            <person name="Singh A."/>
            <person name="Wilkins M.J."/>
            <person name="Karaoz U."/>
            <person name="Brodie E.L."/>
            <person name="Williams K.H."/>
            <person name="Hubbard S.S."/>
            <person name="Banfield J.F."/>
        </authorList>
    </citation>
    <scope>NUCLEOTIDE SEQUENCE [LARGE SCALE GENOMIC DNA]</scope>
</reference>
<gene>
    <name evidence="2" type="ORF">A2592_01630</name>
</gene>